<keyword evidence="2" id="KW-1185">Reference proteome</keyword>
<reference evidence="1" key="1">
    <citation type="submission" date="2021-02" db="EMBL/GenBank/DDBJ databases">
        <title>Copper resistance gene diversity in local Xanthomonas species at agrochemical polluted sites in Trinidad, Trinidad and Tobago.</title>
        <authorList>
            <person name="Ramnarine S.D.B.J."/>
            <person name="Ramsubhag A."/>
            <person name="Jayaraman J."/>
        </authorList>
    </citation>
    <scope>NUCLEOTIDE SEQUENCE</scope>
    <source>
        <strain evidence="1">CaNP6A</strain>
    </source>
</reference>
<organism evidence="1 2">
    <name type="scientific">Xanthomonas melonis</name>
    <dbReference type="NCBI Taxonomy" id="56456"/>
    <lineage>
        <taxon>Bacteria</taxon>
        <taxon>Pseudomonadati</taxon>
        <taxon>Pseudomonadota</taxon>
        <taxon>Gammaproteobacteria</taxon>
        <taxon>Lysobacterales</taxon>
        <taxon>Lysobacteraceae</taxon>
        <taxon>Xanthomonas</taxon>
    </lineage>
</organism>
<gene>
    <name evidence="1" type="ORF">JWH11_17125</name>
</gene>
<name>A0ABS8NZ67_9XANT</name>
<dbReference type="EMBL" id="JAFFQI010000198">
    <property type="protein sequence ID" value="MCD0268116.1"/>
    <property type="molecule type" value="Genomic_DNA"/>
</dbReference>
<evidence type="ECO:0000313" key="1">
    <source>
        <dbReference type="EMBL" id="MCD0268116.1"/>
    </source>
</evidence>
<dbReference type="Proteomes" id="UP001430396">
    <property type="component" value="Unassembled WGS sequence"/>
</dbReference>
<evidence type="ECO:0000313" key="2">
    <source>
        <dbReference type="Proteomes" id="UP001430396"/>
    </source>
</evidence>
<proteinExistence type="predicted"/>
<comment type="caution">
    <text evidence="1">The sequence shown here is derived from an EMBL/GenBank/DDBJ whole genome shotgun (WGS) entry which is preliminary data.</text>
</comment>
<protein>
    <submittedName>
        <fullName evidence="1">Uncharacterized protein</fullName>
    </submittedName>
</protein>
<sequence>MDSPSAIEATTMPRKPDIEPGLKAEIDHLLALSAQAFRSGTLAESLALGLQAWALIPEPKESWDYYPQSLSASFVKDYADLHDADNVRKWIEVMAQMYDDPERTDHLVLMTEGEAMLQLGDDARACAVFGRIYALYGRKGFSAHQKRYLELYLDQARKCE</sequence>
<accession>A0ABS8NZ67</accession>